<dbReference type="PANTHER" id="PTHR15728:SF0">
    <property type="entry name" value="PAN2-PAN3 DEADENYLATION COMPLEX CATALYTIC SUBUNIT PAN2"/>
    <property type="match status" value="1"/>
</dbReference>
<dbReference type="SUPFAM" id="SSF53098">
    <property type="entry name" value="Ribonuclease H-like"/>
    <property type="match status" value="1"/>
</dbReference>
<keyword evidence="13" id="KW-1185">Reference proteome</keyword>
<comment type="domain">
    <text evidence="9">The linker, or PAN3 interaction domain (PID), between the WD40 repeats and the pseudo-UCH domain mediates interaction with PAN3.</text>
</comment>
<dbReference type="GO" id="GO:0006397">
    <property type="term" value="P:mRNA processing"/>
    <property type="evidence" value="ECO:0007669"/>
    <property type="project" value="UniProtKB-KW"/>
</dbReference>
<dbReference type="Proteomes" id="UP000014500">
    <property type="component" value="Unassembled WGS sequence"/>
</dbReference>
<dbReference type="GO" id="GO:0046872">
    <property type="term" value="F:metal ion binding"/>
    <property type="evidence" value="ECO:0007669"/>
    <property type="project" value="UniProtKB-KW"/>
</dbReference>
<feature type="binding site" evidence="9">
    <location>
        <position position="972"/>
    </location>
    <ligand>
        <name>a divalent metal cation</name>
        <dbReference type="ChEBI" id="CHEBI:60240"/>
        <note>catalytic</note>
    </ligand>
</feature>
<feature type="binding site" evidence="9">
    <location>
        <position position="1081"/>
    </location>
    <ligand>
        <name>a divalent metal cation</name>
        <dbReference type="ChEBI" id="CHEBI:60240"/>
        <note>catalytic</note>
    </ligand>
</feature>
<accession>T1JEQ0</accession>
<dbReference type="InterPro" id="IPR050785">
    <property type="entry name" value="PAN2-PAN3_catalytic_subunit"/>
</dbReference>
<comment type="activity regulation">
    <text evidence="9">Positively regulated by the regulatory subunit PAN3.</text>
</comment>
<dbReference type="Pfam" id="PF20770">
    <property type="entry name" value="PAN2_N"/>
    <property type="match status" value="2"/>
</dbReference>
<dbReference type="OMA" id="TQELLWT"/>
<feature type="region of interest" description="Disordered" evidence="10">
    <location>
        <begin position="434"/>
        <end position="470"/>
    </location>
</feature>
<organism evidence="12 13">
    <name type="scientific">Strigamia maritima</name>
    <name type="common">European centipede</name>
    <name type="synonym">Geophilus maritimus</name>
    <dbReference type="NCBI Taxonomy" id="126957"/>
    <lineage>
        <taxon>Eukaryota</taxon>
        <taxon>Metazoa</taxon>
        <taxon>Ecdysozoa</taxon>
        <taxon>Arthropoda</taxon>
        <taxon>Myriapoda</taxon>
        <taxon>Chilopoda</taxon>
        <taxon>Pleurostigmophora</taxon>
        <taxon>Geophilomorpha</taxon>
        <taxon>Linotaeniidae</taxon>
        <taxon>Strigamia</taxon>
    </lineage>
</organism>
<reference evidence="12" key="2">
    <citation type="submission" date="2015-02" db="UniProtKB">
        <authorList>
            <consortium name="EnsemblMetazoa"/>
        </authorList>
    </citation>
    <scope>IDENTIFICATION</scope>
</reference>
<feature type="binding site" evidence="9">
    <location>
        <position position="1133"/>
    </location>
    <ligand>
        <name>a divalent metal cation</name>
        <dbReference type="ChEBI" id="CHEBI:60240"/>
        <note>catalytic</note>
    </ligand>
</feature>
<gene>
    <name evidence="9" type="primary">PAN2</name>
</gene>
<dbReference type="SUPFAM" id="SSF54001">
    <property type="entry name" value="Cysteine proteinases"/>
    <property type="match status" value="1"/>
</dbReference>
<proteinExistence type="inferred from homology"/>
<evidence type="ECO:0000256" key="4">
    <source>
        <dbReference type="ARBA" id="ARBA00022722"/>
    </source>
</evidence>
<evidence type="ECO:0000259" key="11">
    <source>
        <dbReference type="PROSITE" id="PS50235"/>
    </source>
</evidence>
<dbReference type="HOGENOM" id="CLU_002369_0_0_1"/>
<dbReference type="InterPro" id="IPR048841">
    <property type="entry name" value="PAN2_N"/>
</dbReference>
<comment type="catalytic activity">
    <reaction evidence="1 9">
        <text>Exonucleolytic cleavage of poly(A) to 5'-AMP.</text>
        <dbReference type="EC" id="3.1.13.4"/>
    </reaction>
</comment>
<feature type="domain" description="USP" evidence="11">
    <location>
        <begin position="506"/>
        <end position="920"/>
    </location>
</feature>
<comment type="cofactor">
    <cofactor evidence="9">
        <name>a divalent metal cation</name>
        <dbReference type="ChEBI" id="CHEBI:60240"/>
    </cofactor>
    <text evidence="9">Binds 2 metal cations per subunit in the catalytic exonuclease domain.</text>
</comment>
<dbReference type="InterPro" id="IPR012337">
    <property type="entry name" value="RNaseH-like_sf"/>
</dbReference>
<dbReference type="PANTHER" id="PTHR15728">
    <property type="entry name" value="DEADENYLATION COMPLEX CATALYTIC SUBUNIT PAN2"/>
    <property type="match status" value="1"/>
</dbReference>
<comment type="function">
    <text evidence="9">Catalytic subunit of the poly(A)-nuclease (PAN) deadenylation complex, one of two cytoplasmic mRNA deadenylases involved in general and miRNA-mediated mRNA turnover. PAN specifically shortens poly(A) tails of RNA and the activity is stimulated by poly(A)-binding protein (PABP). PAN deadenylation is followed by rapid degradation of the shortened mRNA tails by the CCR4-NOT complex. Deadenylated mRNAs are then degraded by two alternative mechanisms, namely exosome-mediated 3'-5' exonucleolytic degradation, or deadenlyation-dependent mRNA decaping and subsequent 5'-3' exonucleolytic degradation by XRN1.</text>
</comment>
<evidence type="ECO:0000256" key="8">
    <source>
        <dbReference type="ARBA" id="ARBA00023242"/>
    </source>
</evidence>
<dbReference type="InterPro" id="IPR030843">
    <property type="entry name" value="PAN2"/>
</dbReference>
<dbReference type="GO" id="GO:0005634">
    <property type="term" value="C:nucleus"/>
    <property type="evidence" value="ECO:0007669"/>
    <property type="project" value="UniProtKB-SubCell"/>
</dbReference>
<comment type="caution">
    <text evidence="9">Lacks conserved residue(s) required for the propagation of feature annotation.</text>
</comment>
<keyword evidence="4 9" id="KW-0540">Nuclease</keyword>
<dbReference type="SMART" id="SM00479">
    <property type="entry name" value="EXOIII"/>
    <property type="match status" value="1"/>
</dbReference>
<keyword evidence="2 9" id="KW-0963">Cytoplasm</keyword>
<evidence type="ECO:0000256" key="5">
    <source>
        <dbReference type="ARBA" id="ARBA00022723"/>
    </source>
</evidence>
<dbReference type="InterPro" id="IPR038765">
    <property type="entry name" value="Papain-like_cys_pep_sf"/>
</dbReference>
<dbReference type="EC" id="3.1.13.4" evidence="9"/>
<name>T1JEQ0_STRMM</name>
<sequence length="1176" mass="133219">MLISTFVSAKFNFDLYSRDGAVEFKVLVPLALIRGFCQSLMEFDLKEYSNAEIENAGGNLMHHEDSMSGFPESLQPPAEYNEVQTILVDGGLRFGVSTVCFDLQEDLVWMGNQGGHVTSYYGLGMQKYTSFQVHANNEVRQILPIENGILALMSNSLRCQSRQGIPIYTYSTEAMQEMQCMMQTTESTLLMGGHQDNLLEIDLNRIEEIRQVILRDPKTFQPEHVLDAHAGTLSDFDIHENLLITCGFSSRLGNLSVDRFLMVYDLRVMRAVAPIQLMLDPLLLRFVPSFSSRLAVVSQSGQFQLVETGALTSSSLYMYHLNSQGSPCLTFDVSSTYQAMAFGDAGGYVHLFCSSPDAVFNHFSHPTEFVEPPEPLPFISVDDNVTPLSSIPVPFCNEKYLSDWLPELCKVIHRRTPKINPEILQSMKMVQSIGYAPNPGNRRRNQVPYKSHERKSKSSSKSSIPDCSMDDNAIKIPKRYRKVDVKYTKLGLEDFDFDHYNKTSFAGLEANLPNSYCNSMLQVLYFIEPIRCALLSHHCQQEFCMACELGFLFQMLDNSKGMPCQASNFLRAFRTIPEASALGLILSESDESKKKLNLIRLIQSWNIFILQQLHAETMEINEENSKENEQISGGFDSSHHSFISRLIGTEYFTCNKCRCGNEEKIDSTTILFSLAYPNPEVMSPGKPPPNYTFSDILKRSLCLEQVTQAWCEKCEKYQPTTQARRLKNLPDILSINCGLDSPQSLSFWKTQMELLLEKGNENANKQLFSAGSPSKTCRYGDTCRKKDCKFQHPVKGTSEQPPEETPFISWLPLGLSIELLADGCVEIEDVYDPDKIKNKSENFYNLISVVSHIRDTKGVRKDCLVACIKAAPNYHLRAVGSPVSQWYLFNDFTITPIAQEEATWLSLDWKRPCVLYYSKMNLNEKHTLRVISPITRDIFLNDKTQRNSLHCTTVTPLGVDELHGEGDIVAMDAEFVTLNQEEAVIRSDGTRSTIKPSQMSVARITCIRGQGVLEGVPFIDDYISTQEQVVDYLTKFSGIKPGDLDASLSSKNLTTLKSTYMKLRYLVDCGVKFVGHGLKNDFRVINLIVPPEQVIDTVLLFHLPHQRMVSLRFLAWHFLGLKIQSVTHDSIEDARTALKLYQRYKKLETEDKAHPAVKELYENGRNCQWKVPEMED</sequence>
<comment type="subunit">
    <text evidence="9">Forms a heterotrimer with an asymmetric homodimer of the regulatory subunit PAN3 to form the poly(A)-nuclease (PAN) deadenylation complex.</text>
</comment>
<keyword evidence="8 9" id="KW-0539">Nucleus</keyword>
<evidence type="ECO:0000256" key="1">
    <source>
        <dbReference type="ARBA" id="ARBA00001663"/>
    </source>
</evidence>
<dbReference type="STRING" id="126957.T1JEQ0"/>
<dbReference type="GO" id="GO:0004535">
    <property type="term" value="F:poly(A)-specific ribonuclease activity"/>
    <property type="evidence" value="ECO:0007669"/>
    <property type="project" value="UniProtKB-UniRule"/>
</dbReference>
<evidence type="ECO:0000256" key="3">
    <source>
        <dbReference type="ARBA" id="ARBA00022664"/>
    </source>
</evidence>
<evidence type="ECO:0000256" key="7">
    <source>
        <dbReference type="ARBA" id="ARBA00022839"/>
    </source>
</evidence>
<comment type="subcellular location">
    <subcellularLocation>
        <location evidence="9">Cytoplasm</location>
        <location evidence="9">P-body</location>
    </subcellularLocation>
    <subcellularLocation>
        <location evidence="9">Nucleus</location>
    </subcellularLocation>
    <text evidence="9">Shuttles between nucleus and cytoplasm.</text>
</comment>
<evidence type="ECO:0000256" key="10">
    <source>
        <dbReference type="SAM" id="MobiDB-lite"/>
    </source>
</evidence>
<dbReference type="GO" id="GO:0003676">
    <property type="term" value="F:nucleic acid binding"/>
    <property type="evidence" value="ECO:0007669"/>
    <property type="project" value="InterPro"/>
</dbReference>
<dbReference type="SUPFAM" id="SSF50978">
    <property type="entry name" value="WD40 repeat-like"/>
    <property type="match status" value="1"/>
</dbReference>
<evidence type="ECO:0000256" key="9">
    <source>
        <dbReference type="HAMAP-Rule" id="MF_03182"/>
    </source>
</evidence>
<evidence type="ECO:0000256" key="2">
    <source>
        <dbReference type="ARBA" id="ARBA00022490"/>
    </source>
</evidence>
<dbReference type="HAMAP" id="MF_03182">
    <property type="entry name" value="PAN2"/>
    <property type="match status" value="1"/>
</dbReference>
<dbReference type="eggNOG" id="KOG1275">
    <property type="taxonomic scope" value="Eukaryota"/>
</dbReference>
<evidence type="ECO:0000313" key="12">
    <source>
        <dbReference type="EnsemblMetazoa" id="SMAR012302-PA"/>
    </source>
</evidence>
<dbReference type="Gene3D" id="3.90.70.10">
    <property type="entry name" value="Cysteine proteinases"/>
    <property type="match status" value="1"/>
</dbReference>
<dbReference type="PROSITE" id="PS50235">
    <property type="entry name" value="USP_3"/>
    <property type="match status" value="1"/>
</dbReference>
<dbReference type="InterPro" id="IPR028881">
    <property type="entry name" value="PAN2_UCH_dom"/>
</dbReference>
<dbReference type="InterPro" id="IPR013520">
    <property type="entry name" value="Ribonucl_H"/>
</dbReference>
<dbReference type="GO" id="GO:0010606">
    <property type="term" value="P:positive regulation of cytoplasmic mRNA processing body assembly"/>
    <property type="evidence" value="ECO:0007669"/>
    <property type="project" value="UniProtKB-UniRule"/>
</dbReference>
<dbReference type="EnsemblMetazoa" id="SMAR012302-RA">
    <property type="protein sequence ID" value="SMAR012302-PA"/>
    <property type="gene ID" value="SMAR012302"/>
</dbReference>
<dbReference type="Gene3D" id="3.30.420.10">
    <property type="entry name" value="Ribonuclease H-like superfamily/Ribonuclease H"/>
    <property type="match status" value="1"/>
</dbReference>
<keyword evidence="3 9" id="KW-0507">mRNA processing</keyword>
<keyword evidence="7 9" id="KW-0269">Exonuclease</keyword>
<dbReference type="GO" id="GO:0000289">
    <property type="term" value="P:nuclear-transcribed mRNA poly(A) tail shortening"/>
    <property type="evidence" value="ECO:0007669"/>
    <property type="project" value="UniProtKB-UniRule"/>
</dbReference>
<dbReference type="InterPro" id="IPR036322">
    <property type="entry name" value="WD40_repeat_dom_sf"/>
</dbReference>
<evidence type="ECO:0000256" key="6">
    <source>
        <dbReference type="ARBA" id="ARBA00022801"/>
    </source>
</evidence>
<dbReference type="Pfam" id="PF13423">
    <property type="entry name" value="UCH_1"/>
    <property type="match status" value="1"/>
</dbReference>
<dbReference type="CDD" id="cd06143">
    <property type="entry name" value="PAN2_exo"/>
    <property type="match status" value="1"/>
</dbReference>
<dbReference type="PhylomeDB" id="T1JEQ0"/>
<comment type="similarity">
    <text evidence="9">Belongs to the peptidase C19 family. PAN2 subfamily.</text>
</comment>
<protein>
    <recommendedName>
        <fullName evidence="9">PAN2-PAN3 deadenylation complex catalytic subunit PAN2</fullName>
        <ecNumber evidence="9">3.1.13.4</ecNumber>
    </recommendedName>
    <alternativeName>
        <fullName evidence="9">PAB1P-dependent poly(A)-specific ribonuclease</fullName>
    </alternativeName>
    <alternativeName>
        <fullName evidence="9">Poly(A)-nuclease deadenylation complex subunit 2</fullName>
        <shortName evidence="9">PAN deadenylation complex subunit 2</shortName>
    </alternativeName>
</protein>
<reference evidence="13" key="1">
    <citation type="submission" date="2011-05" db="EMBL/GenBank/DDBJ databases">
        <authorList>
            <person name="Richards S.R."/>
            <person name="Qu J."/>
            <person name="Jiang H."/>
            <person name="Jhangiani S.N."/>
            <person name="Agravi P."/>
            <person name="Goodspeed R."/>
            <person name="Gross S."/>
            <person name="Mandapat C."/>
            <person name="Jackson L."/>
            <person name="Mathew T."/>
            <person name="Pu L."/>
            <person name="Thornton R."/>
            <person name="Saada N."/>
            <person name="Wilczek-Boney K.B."/>
            <person name="Lee S."/>
            <person name="Kovar C."/>
            <person name="Wu Y."/>
            <person name="Scherer S.E."/>
            <person name="Worley K.C."/>
            <person name="Muzny D.M."/>
            <person name="Gibbs R."/>
        </authorList>
    </citation>
    <scope>NUCLEOTIDE SEQUENCE</scope>
    <source>
        <strain evidence="13">Brora</strain>
    </source>
</reference>
<dbReference type="InterPro" id="IPR028889">
    <property type="entry name" value="USP"/>
</dbReference>
<keyword evidence="6 9" id="KW-0378">Hydrolase</keyword>
<dbReference type="GO" id="GO:0000932">
    <property type="term" value="C:P-body"/>
    <property type="evidence" value="ECO:0007669"/>
    <property type="project" value="UniProtKB-SubCell"/>
</dbReference>
<dbReference type="InterPro" id="IPR036397">
    <property type="entry name" value="RNaseH_sf"/>
</dbReference>
<dbReference type="FunFam" id="3.30.420.10:FF:000011">
    <property type="entry name" value="PAN2-PAN3 deadenylation complex catalytic subunit PAN2"/>
    <property type="match status" value="1"/>
</dbReference>
<dbReference type="Gene3D" id="2.130.10.10">
    <property type="entry name" value="YVTN repeat-like/Quinoprotein amine dehydrogenase"/>
    <property type="match status" value="2"/>
</dbReference>
<dbReference type="Pfam" id="PF00929">
    <property type="entry name" value="RNase_T"/>
    <property type="match status" value="1"/>
</dbReference>
<dbReference type="InterPro" id="IPR015943">
    <property type="entry name" value="WD40/YVTN_repeat-like_dom_sf"/>
</dbReference>
<dbReference type="EMBL" id="JH432127">
    <property type="status" value="NOT_ANNOTATED_CDS"/>
    <property type="molecule type" value="Genomic_DNA"/>
</dbReference>
<feature type="binding site" evidence="9">
    <location>
        <position position="974"/>
    </location>
    <ligand>
        <name>a divalent metal cation</name>
        <dbReference type="ChEBI" id="CHEBI:60240"/>
        <note>catalytic</note>
    </ligand>
</feature>
<evidence type="ECO:0000313" key="13">
    <source>
        <dbReference type="Proteomes" id="UP000014500"/>
    </source>
</evidence>
<dbReference type="GO" id="GO:0031251">
    <property type="term" value="C:PAN complex"/>
    <property type="evidence" value="ECO:0007669"/>
    <property type="project" value="UniProtKB-UniRule"/>
</dbReference>
<comment type="domain">
    <text evidence="9">Contains a pseudo-UCH domain. This ubiquitin C-terminal hydrolase (UCH)-like or ubiquitin specific protease (USP)-like domain is predicted to be catalytically inactive because it lacks the active site catalytic triad characteristic of thiol proteases, with residues at the equivalent structural positions that are incompatible with catalysis, and it cannot bind ubiquitin. It functions as a structural scaffold for intra- and intermolecular interactions in the complex.</text>
</comment>
<keyword evidence="5 9" id="KW-0479">Metal-binding</keyword>
<dbReference type="AlphaFoldDB" id="T1JEQ0"/>